<organism evidence="2 3">
    <name type="scientific">Danionella cerebrum</name>
    <dbReference type="NCBI Taxonomy" id="2873325"/>
    <lineage>
        <taxon>Eukaryota</taxon>
        <taxon>Metazoa</taxon>
        <taxon>Chordata</taxon>
        <taxon>Craniata</taxon>
        <taxon>Vertebrata</taxon>
        <taxon>Euteleostomi</taxon>
        <taxon>Actinopterygii</taxon>
        <taxon>Neopterygii</taxon>
        <taxon>Teleostei</taxon>
        <taxon>Ostariophysi</taxon>
        <taxon>Cypriniformes</taxon>
        <taxon>Danionidae</taxon>
        <taxon>Danioninae</taxon>
        <taxon>Danionella</taxon>
    </lineage>
</organism>
<reference evidence="2 3" key="1">
    <citation type="journal article" date="2019" name="Sci. Data">
        <title>Hybrid genome assembly and annotation of Danionella translucida.</title>
        <authorList>
            <person name="Kadobianskyi M."/>
            <person name="Schulze L."/>
            <person name="Schuelke M."/>
            <person name="Judkewitz B."/>
        </authorList>
    </citation>
    <scope>NUCLEOTIDE SEQUENCE [LARGE SCALE GENOMIC DNA]</scope>
    <source>
        <strain evidence="2 3">Bolton</strain>
    </source>
</reference>
<evidence type="ECO:0000313" key="2">
    <source>
        <dbReference type="EMBL" id="TRY59488.1"/>
    </source>
</evidence>
<dbReference type="OrthoDB" id="8783239at2759"/>
<evidence type="ECO:0000256" key="1">
    <source>
        <dbReference type="SAM" id="SignalP"/>
    </source>
</evidence>
<name>A0A553N229_9TELE</name>
<feature type="signal peptide" evidence="1">
    <location>
        <begin position="1"/>
        <end position="19"/>
    </location>
</feature>
<sequence>MSPTVLLLLSVLTVQGSGCDDFMKTTVRNLQDSIDSERTDGFPQVFPKNYIVSHHFNASLLCNEPCCVFSTAVFLSNSWIHLVQHLSRVHLKHRFINELIITLDNIAKKKIPEVPDLTGFPSYQSSPEGLLSFTSLLFTRWLNLDCAFGEDSCIFPTPSEEEPGDQAFVEKESVKVEEKPEPVIERISEKIHQTNGFVTSQSSCLSCWTIPFLWITSSVL</sequence>
<accession>A0A553N229</accession>
<keyword evidence="1" id="KW-0732">Signal</keyword>
<gene>
    <name evidence="2" type="ORF">DNTS_017880</name>
</gene>
<keyword evidence="3" id="KW-1185">Reference proteome</keyword>
<evidence type="ECO:0000313" key="3">
    <source>
        <dbReference type="Proteomes" id="UP000316079"/>
    </source>
</evidence>
<dbReference type="AlphaFoldDB" id="A0A553N229"/>
<comment type="caution">
    <text evidence="2">The sequence shown here is derived from an EMBL/GenBank/DDBJ whole genome shotgun (WGS) entry which is preliminary data.</text>
</comment>
<feature type="chain" id="PRO_5022220734" evidence="1">
    <location>
        <begin position="20"/>
        <end position="220"/>
    </location>
</feature>
<protein>
    <submittedName>
        <fullName evidence="2">Uncharacterized protein</fullName>
    </submittedName>
</protein>
<dbReference type="Proteomes" id="UP000316079">
    <property type="component" value="Unassembled WGS sequence"/>
</dbReference>
<dbReference type="EMBL" id="SRMA01027119">
    <property type="protein sequence ID" value="TRY59488.1"/>
    <property type="molecule type" value="Genomic_DNA"/>
</dbReference>
<dbReference type="STRING" id="623744.A0A553N229"/>
<proteinExistence type="predicted"/>